<dbReference type="AlphaFoldDB" id="A0A0S4JID6"/>
<dbReference type="Proteomes" id="UP000051952">
    <property type="component" value="Unassembled WGS sequence"/>
</dbReference>
<evidence type="ECO:0000256" key="1">
    <source>
        <dbReference type="SAM" id="MobiDB-lite"/>
    </source>
</evidence>
<dbReference type="InterPro" id="IPR000048">
    <property type="entry name" value="IQ_motif_EF-hand-BS"/>
</dbReference>
<gene>
    <name evidence="2" type="ORF">BSAL_30760</name>
</gene>
<sequence>MMDGSDRSTQTPTPKSILVVRASPTPHATPAVSPGPSPRTRHASHGSSQTPSTAMEKKGLPPKIPRHMLDTSYERFERAFAQLMLLEADVRNSIDSDEAFGRGSLNCRGVRCKSASRTGRIDRIVAPLRPHSAAPVAAVESAPNNHQLRTGARESVWSIRRASATSRRKTKSEEDSIASHVASESMNSAVASIQPDNFHDRQYDSAAATSLQIRCLIIERSSLVFQYRSQWCETLSEHAALLQQLKAQSDDTRNSWRVLCIQRNYRMHACRTQYTHIVNVLKRIQRCGRGFLLRKAFLRFGIQVRGSRLMLAAAEGYRARLRIAREYGPRVVALRRWLAAIKIQTALRGSHARATYWIARRRNRAAVKIQHVVRGMLERRRQERREKEFHNTVSTLQRTNDLAEVRLVENVLRQQWIAWEYSARVALMDLAVKHTTAHARVAVATRRLHAPYAPASQVAVGLLAPSAVGRADDRWTPRAMTLFTAHLAPTNHRPQSSAARRRQAALSAHSATSRKSRDMLGLLLVESSEAVARCDVLWGQFMFVNFAMDQWLKLERMRLLRSASRSSVTF</sequence>
<reference evidence="3" key="1">
    <citation type="submission" date="2015-09" db="EMBL/GenBank/DDBJ databases">
        <authorList>
            <consortium name="Pathogen Informatics"/>
        </authorList>
    </citation>
    <scope>NUCLEOTIDE SEQUENCE [LARGE SCALE GENOMIC DNA]</scope>
    <source>
        <strain evidence="3">Lake Konstanz</strain>
    </source>
</reference>
<feature type="region of interest" description="Disordered" evidence="1">
    <location>
        <begin position="162"/>
        <end position="181"/>
    </location>
</feature>
<dbReference type="SMART" id="SM00015">
    <property type="entry name" value="IQ"/>
    <property type="match status" value="4"/>
</dbReference>
<feature type="compositionally biased region" description="Low complexity" evidence="1">
    <location>
        <begin position="492"/>
        <end position="511"/>
    </location>
</feature>
<feature type="region of interest" description="Disordered" evidence="1">
    <location>
        <begin position="491"/>
        <end position="512"/>
    </location>
</feature>
<protein>
    <submittedName>
        <fullName evidence="2">IQ calmodulin-binding protein, putative</fullName>
    </submittedName>
</protein>
<evidence type="ECO:0000313" key="2">
    <source>
        <dbReference type="EMBL" id="CUG91212.1"/>
    </source>
</evidence>
<dbReference type="EMBL" id="CYKH01001899">
    <property type="protein sequence ID" value="CUG91212.1"/>
    <property type="molecule type" value="Genomic_DNA"/>
</dbReference>
<feature type="region of interest" description="Disordered" evidence="1">
    <location>
        <begin position="1"/>
        <end position="65"/>
    </location>
</feature>
<dbReference type="Pfam" id="PF00612">
    <property type="entry name" value="IQ"/>
    <property type="match status" value="1"/>
</dbReference>
<accession>A0A0S4JID6</accession>
<name>A0A0S4JID6_BODSA</name>
<dbReference type="PROSITE" id="PS50096">
    <property type="entry name" value="IQ"/>
    <property type="match status" value="2"/>
</dbReference>
<evidence type="ECO:0000313" key="3">
    <source>
        <dbReference type="Proteomes" id="UP000051952"/>
    </source>
</evidence>
<organism evidence="2 3">
    <name type="scientific">Bodo saltans</name>
    <name type="common">Flagellated protozoan</name>
    <dbReference type="NCBI Taxonomy" id="75058"/>
    <lineage>
        <taxon>Eukaryota</taxon>
        <taxon>Discoba</taxon>
        <taxon>Euglenozoa</taxon>
        <taxon>Kinetoplastea</taxon>
        <taxon>Metakinetoplastina</taxon>
        <taxon>Eubodonida</taxon>
        <taxon>Bodonidae</taxon>
        <taxon>Bodo</taxon>
    </lineage>
</organism>
<dbReference type="VEuPathDB" id="TriTrypDB:BSAL_30760"/>
<proteinExistence type="predicted"/>
<dbReference type="Gene3D" id="1.20.5.190">
    <property type="match status" value="1"/>
</dbReference>
<keyword evidence="3" id="KW-1185">Reference proteome</keyword>